<dbReference type="AlphaFoldDB" id="A0A7J7D577"/>
<evidence type="ECO:0000256" key="8">
    <source>
        <dbReference type="SAM" id="SignalP"/>
    </source>
</evidence>
<reference evidence="9 10" key="1">
    <citation type="journal article" date="2020" name="Nat. Commun.">
        <title>Genome of Tripterygium wilfordii and identification of cytochrome P450 involved in triptolide biosynthesis.</title>
        <authorList>
            <person name="Tu L."/>
            <person name="Su P."/>
            <person name="Zhang Z."/>
            <person name="Gao L."/>
            <person name="Wang J."/>
            <person name="Hu T."/>
            <person name="Zhou J."/>
            <person name="Zhang Y."/>
            <person name="Zhao Y."/>
            <person name="Liu Y."/>
            <person name="Song Y."/>
            <person name="Tong Y."/>
            <person name="Lu Y."/>
            <person name="Yang J."/>
            <person name="Xu C."/>
            <person name="Jia M."/>
            <person name="Peters R.J."/>
            <person name="Huang L."/>
            <person name="Gao W."/>
        </authorList>
    </citation>
    <scope>NUCLEOTIDE SEQUENCE [LARGE SCALE GENOMIC DNA]</scope>
    <source>
        <strain evidence="10">cv. XIE 37</strain>
        <tissue evidence="9">Leaf</tissue>
    </source>
</reference>
<dbReference type="InterPro" id="IPR008801">
    <property type="entry name" value="RALF"/>
</dbReference>
<dbReference type="PANTHER" id="PTHR34270:SF3">
    <property type="entry name" value="PROTEIN RALF-LIKE 16-RELATED"/>
    <property type="match status" value="1"/>
</dbReference>
<gene>
    <name evidence="9" type="ORF">HS088_TW10G00492</name>
</gene>
<comment type="subcellular location">
    <subcellularLocation>
        <location evidence="1">Secreted</location>
    </subcellularLocation>
</comment>
<evidence type="ECO:0000313" key="10">
    <source>
        <dbReference type="Proteomes" id="UP000593562"/>
    </source>
</evidence>
<keyword evidence="5 8" id="KW-0732">Signal</keyword>
<dbReference type="Proteomes" id="UP000593562">
    <property type="component" value="Unassembled WGS sequence"/>
</dbReference>
<dbReference type="PANTHER" id="PTHR34270">
    <property type="entry name" value="PROTEIN RALF-LIKE 15-RELATED"/>
    <property type="match status" value="1"/>
</dbReference>
<dbReference type="InParanoid" id="A0A7J7D577"/>
<evidence type="ECO:0000256" key="5">
    <source>
        <dbReference type="ARBA" id="ARBA00022729"/>
    </source>
</evidence>
<evidence type="ECO:0000256" key="7">
    <source>
        <dbReference type="ARBA" id="ARBA00037228"/>
    </source>
</evidence>
<name>A0A7J7D577_TRIWF</name>
<evidence type="ECO:0000256" key="3">
    <source>
        <dbReference type="ARBA" id="ARBA00022525"/>
    </source>
</evidence>
<accession>A0A7J7D577</accession>
<dbReference type="EMBL" id="JAAARO010000010">
    <property type="protein sequence ID" value="KAF5741494.1"/>
    <property type="molecule type" value="Genomic_DNA"/>
</dbReference>
<dbReference type="GO" id="GO:0005179">
    <property type="term" value="F:hormone activity"/>
    <property type="evidence" value="ECO:0007669"/>
    <property type="project" value="UniProtKB-KW"/>
</dbReference>
<keyword evidence="3" id="KW-0964">Secreted</keyword>
<dbReference type="GO" id="GO:0040008">
    <property type="term" value="P:regulation of growth"/>
    <property type="evidence" value="ECO:0007669"/>
    <property type="project" value="UniProtKB-ARBA"/>
</dbReference>
<dbReference type="GO" id="GO:0005576">
    <property type="term" value="C:extracellular region"/>
    <property type="evidence" value="ECO:0007669"/>
    <property type="project" value="UniProtKB-SubCell"/>
</dbReference>
<comment type="caution">
    <text evidence="9">The sequence shown here is derived from an EMBL/GenBank/DDBJ whole genome shotgun (WGS) entry which is preliminary data.</text>
</comment>
<feature type="chain" id="PRO_5029663133" evidence="8">
    <location>
        <begin position="28"/>
        <end position="76"/>
    </location>
</feature>
<sequence length="76" mass="8387">MALSKMMAVLCLSMLLVSAVFVEEAYGRSGPEISYGAIVGNNKHFCRLHPERCKDKPANNYNRGCDHSTRCRGGSH</sequence>
<evidence type="ECO:0000256" key="6">
    <source>
        <dbReference type="ARBA" id="ARBA00023157"/>
    </source>
</evidence>
<keyword evidence="4" id="KW-0372">Hormone</keyword>
<keyword evidence="6" id="KW-1015">Disulfide bond</keyword>
<evidence type="ECO:0000256" key="2">
    <source>
        <dbReference type="ARBA" id="ARBA00009178"/>
    </source>
</evidence>
<feature type="signal peptide" evidence="8">
    <location>
        <begin position="1"/>
        <end position="27"/>
    </location>
</feature>
<evidence type="ECO:0000256" key="1">
    <source>
        <dbReference type="ARBA" id="ARBA00004613"/>
    </source>
</evidence>
<comment type="function">
    <text evidence="7">Cell signaling peptide that may regulate plant stress, growth, and development. Mediates a rapid alkalinization of extracellular space by mediating a transient increase in the cytoplasmic Ca(2+) concentration leading to a calcium-dependent signaling events through a cell surface receptor and a concomitant activation of some intracellular mitogen-activated protein kinases.</text>
</comment>
<dbReference type="Pfam" id="PF05498">
    <property type="entry name" value="RALF"/>
    <property type="match status" value="1"/>
</dbReference>
<protein>
    <submittedName>
        <fullName evidence="9">Uncharacterized protein</fullName>
    </submittedName>
</protein>
<proteinExistence type="inferred from homology"/>
<comment type="similarity">
    <text evidence="2">Belongs to the plant rapid alkalinization factor (RALF) family.</text>
</comment>
<evidence type="ECO:0000256" key="4">
    <source>
        <dbReference type="ARBA" id="ARBA00022702"/>
    </source>
</evidence>
<evidence type="ECO:0000313" key="9">
    <source>
        <dbReference type="EMBL" id="KAF5741494.1"/>
    </source>
</evidence>
<keyword evidence="10" id="KW-1185">Reference proteome</keyword>
<organism evidence="9 10">
    <name type="scientific">Tripterygium wilfordii</name>
    <name type="common">Thunder God vine</name>
    <dbReference type="NCBI Taxonomy" id="458696"/>
    <lineage>
        <taxon>Eukaryota</taxon>
        <taxon>Viridiplantae</taxon>
        <taxon>Streptophyta</taxon>
        <taxon>Embryophyta</taxon>
        <taxon>Tracheophyta</taxon>
        <taxon>Spermatophyta</taxon>
        <taxon>Magnoliopsida</taxon>
        <taxon>eudicotyledons</taxon>
        <taxon>Gunneridae</taxon>
        <taxon>Pentapetalae</taxon>
        <taxon>rosids</taxon>
        <taxon>fabids</taxon>
        <taxon>Celastrales</taxon>
        <taxon>Celastraceae</taxon>
        <taxon>Tripterygium</taxon>
    </lineage>
</organism>